<accession>A0A9W6BMX3</accession>
<proteinExistence type="predicted"/>
<dbReference type="Proteomes" id="UP001165080">
    <property type="component" value="Unassembled WGS sequence"/>
</dbReference>
<sequence>MLRTVNTGRPGLYSFRILHSSAAGGARCCWWAQALLPADLSNERRDVLMRRGSSAWLRWDIRGKDRAARFRVPGYRLEWGPGEKSLSVCVYGFCGGGGAAASPDR</sequence>
<evidence type="ECO:0000313" key="1">
    <source>
        <dbReference type="EMBL" id="GLC55097.1"/>
    </source>
</evidence>
<dbReference type="EMBL" id="BRXU01000012">
    <property type="protein sequence ID" value="GLC55097.1"/>
    <property type="molecule type" value="Genomic_DNA"/>
</dbReference>
<gene>
    <name evidence="1" type="primary">PLESTBF000462</name>
    <name evidence="1" type="ORF">PLESTB_000943400</name>
</gene>
<protein>
    <submittedName>
        <fullName evidence="1">Uncharacterized protein</fullName>
    </submittedName>
</protein>
<organism evidence="1 2">
    <name type="scientific">Pleodorina starrii</name>
    <dbReference type="NCBI Taxonomy" id="330485"/>
    <lineage>
        <taxon>Eukaryota</taxon>
        <taxon>Viridiplantae</taxon>
        <taxon>Chlorophyta</taxon>
        <taxon>core chlorophytes</taxon>
        <taxon>Chlorophyceae</taxon>
        <taxon>CS clade</taxon>
        <taxon>Chlamydomonadales</taxon>
        <taxon>Volvocaceae</taxon>
        <taxon>Pleodorina</taxon>
    </lineage>
</organism>
<comment type="caution">
    <text evidence="1">The sequence shown here is derived from an EMBL/GenBank/DDBJ whole genome shotgun (WGS) entry which is preliminary data.</text>
</comment>
<name>A0A9W6BMX3_9CHLO</name>
<reference evidence="1 2" key="1">
    <citation type="journal article" date="2023" name="Commun. Biol.">
        <title>Reorganization of the ancestral sex-determining regions during the evolution of trioecy in Pleodorina starrii.</title>
        <authorList>
            <person name="Takahashi K."/>
            <person name="Suzuki S."/>
            <person name="Kawai-Toyooka H."/>
            <person name="Yamamoto K."/>
            <person name="Hamaji T."/>
            <person name="Ootsuki R."/>
            <person name="Yamaguchi H."/>
            <person name="Kawachi M."/>
            <person name="Higashiyama T."/>
            <person name="Nozaki H."/>
        </authorList>
    </citation>
    <scope>NUCLEOTIDE SEQUENCE [LARGE SCALE GENOMIC DNA]</scope>
    <source>
        <strain evidence="1 2">NIES-4479</strain>
    </source>
</reference>
<keyword evidence="2" id="KW-1185">Reference proteome</keyword>
<evidence type="ECO:0000313" key="2">
    <source>
        <dbReference type="Proteomes" id="UP001165080"/>
    </source>
</evidence>
<dbReference type="AlphaFoldDB" id="A0A9W6BMX3"/>